<keyword evidence="1" id="KW-0540">Nuclease</keyword>
<dbReference type="AlphaFoldDB" id="A0AAD4RUC4"/>
<evidence type="ECO:0000256" key="1">
    <source>
        <dbReference type="ARBA" id="ARBA00022722"/>
    </source>
</evidence>
<dbReference type="GO" id="GO:0004519">
    <property type="term" value="F:endonuclease activity"/>
    <property type="evidence" value="ECO:0007669"/>
    <property type="project" value="UniProtKB-KW"/>
</dbReference>
<dbReference type="InterPro" id="IPR016071">
    <property type="entry name" value="Staphylococal_nuclease_OB-fold"/>
</dbReference>
<keyword evidence="3" id="KW-0378">Hydrolase</keyword>
<proteinExistence type="predicted"/>
<evidence type="ECO:0000313" key="5">
    <source>
        <dbReference type="EMBL" id="KAI3831101.1"/>
    </source>
</evidence>
<feature type="domain" description="TNase-like" evidence="4">
    <location>
        <begin position="173"/>
        <end position="342"/>
    </location>
</feature>
<dbReference type="Proteomes" id="UP001202328">
    <property type="component" value="Unassembled WGS sequence"/>
</dbReference>
<dbReference type="GO" id="GO:0016787">
    <property type="term" value="F:hydrolase activity"/>
    <property type="evidence" value="ECO:0007669"/>
    <property type="project" value="UniProtKB-KW"/>
</dbReference>
<dbReference type="GO" id="GO:0003676">
    <property type="term" value="F:nucleic acid binding"/>
    <property type="evidence" value="ECO:0007669"/>
    <property type="project" value="InterPro"/>
</dbReference>
<evidence type="ECO:0000259" key="4">
    <source>
        <dbReference type="PROSITE" id="PS50830"/>
    </source>
</evidence>
<gene>
    <name evidence="5" type="ORF">MKW98_006341</name>
</gene>
<comment type="caution">
    <text evidence="5">The sequence shown here is derived from an EMBL/GenBank/DDBJ whole genome shotgun (WGS) entry which is preliminary data.</text>
</comment>
<dbReference type="Gene3D" id="2.40.50.90">
    <property type="match status" value="1"/>
</dbReference>
<dbReference type="SMART" id="SM00318">
    <property type="entry name" value="SNc"/>
    <property type="match status" value="1"/>
</dbReference>
<dbReference type="EMBL" id="JAJJMB010018167">
    <property type="protein sequence ID" value="KAI3831101.1"/>
    <property type="molecule type" value="Genomic_DNA"/>
</dbReference>
<name>A0AAD4RUC4_9MAGN</name>
<dbReference type="SUPFAM" id="SSF50199">
    <property type="entry name" value="Staphylococcal nuclease"/>
    <property type="match status" value="1"/>
</dbReference>
<keyword evidence="2" id="KW-0255">Endonuclease</keyword>
<evidence type="ECO:0000256" key="2">
    <source>
        <dbReference type="ARBA" id="ARBA00022759"/>
    </source>
</evidence>
<dbReference type="PANTHER" id="PTHR12302:SF3">
    <property type="entry name" value="SERINE_THREONINE-PROTEIN KINASE 31"/>
    <property type="match status" value="1"/>
</dbReference>
<dbReference type="PANTHER" id="PTHR12302">
    <property type="entry name" value="EBNA2 BINDING PROTEIN P100"/>
    <property type="match status" value="1"/>
</dbReference>
<protein>
    <recommendedName>
        <fullName evidence="4">TNase-like domain-containing protein</fullName>
    </recommendedName>
</protein>
<reference evidence="5" key="1">
    <citation type="submission" date="2022-04" db="EMBL/GenBank/DDBJ databases">
        <title>A functionally conserved STORR gene fusion in Papaver species that diverged 16.8 million years ago.</title>
        <authorList>
            <person name="Catania T."/>
        </authorList>
    </citation>
    <scope>NUCLEOTIDE SEQUENCE</scope>
    <source>
        <strain evidence="5">S-188037</strain>
    </source>
</reference>
<dbReference type="InterPro" id="IPR035437">
    <property type="entry name" value="SNase_OB-fold_sf"/>
</dbReference>
<keyword evidence="6" id="KW-1185">Reference proteome</keyword>
<dbReference type="GO" id="GO:0005737">
    <property type="term" value="C:cytoplasm"/>
    <property type="evidence" value="ECO:0007669"/>
    <property type="project" value="TreeGrafter"/>
</dbReference>
<dbReference type="PROSITE" id="PS01284">
    <property type="entry name" value="TNASE_2"/>
    <property type="match status" value="1"/>
</dbReference>
<accession>A0AAD4RUC4</accession>
<organism evidence="5 6">
    <name type="scientific">Papaver atlanticum</name>
    <dbReference type="NCBI Taxonomy" id="357466"/>
    <lineage>
        <taxon>Eukaryota</taxon>
        <taxon>Viridiplantae</taxon>
        <taxon>Streptophyta</taxon>
        <taxon>Embryophyta</taxon>
        <taxon>Tracheophyta</taxon>
        <taxon>Spermatophyta</taxon>
        <taxon>Magnoliopsida</taxon>
        <taxon>Ranunculales</taxon>
        <taxon>Papaveraceae</taxon>
        <taxon>Papaveroideae</taxon>
        <taxon>Papaver</taxon>
    </lineage>
</organism>
<evidence type="ECO:0000313" key="6">
    <source>
        <dbReference type="Proteomes" id="UP001202328"/>
    </source>
</evidence>
<sequence>MGMLSTICQVLIAGIAARFLYKNWFIPKTKDSGSSTVSSDHNYGSSVSSAAVSVSTLAHDLLVFGITSQIPEKLSENVASSKQVQANWYKKLLQAWSEANPTPKTPGQVSRLVILTLHPHGVTEVEGLLRFYRLPCLPAPWARIDAAATVTPPSRPEGVKFELNTCRVDAYAVPDGDGLTVYVDVADPREATISVPEDVRVAVSERSKARASKDKPKAKALHKTIVDAGYRVVRGPNKKEILARMYRIRLRGIDAPENKQPFGKEAKKELTKLVKGNCVSVHVYEEDKYGRLVGDVYCNGQFAQEVMLKKGLAWHYPAFDKRPALRRWAKEAKAAGLGLWADSDPEEPWEWRKTNPRKKTSMYLIGKYREMTAF</sequence>
<dbReference type="Pfam" id="PF00565">
    <property type="entry name" value="SNase"/>
    <property type="match status" value="1"/>
</dbReference>
<dbReference type="PROSITE" id="PS50830">
    <property type="entry name" value="TNASE_3"/>
    <property type="match status" value="1"/>
</dbReference>
<evidence type="ECO:0000256" key="3">
    <source>
        <dbReference type="ARBA" id="ARBA00022801"/>
    </source>
</evidence>
<dbReference type="InterPro" id="IPR002071">
    <property type="entry name" value="Thermonucl_AS"/>
</dbReference>